<sequence>MIFDKHKELAQKYHVDDIASALVPSTSISNFLGELETSKISMMSRRFLAKNKFIALERFANGTINFDEYELLAKQEKVIRIMTIEKEKQEEAARKEKFQLELKAKYELQRKIERERQKALEKDPNYIRKQKLIKLKQKYDLDFYIEKNDYNRLMSLIDKIDKGHRITPEDIVWLTLSRDDLYRGYFTDSLNKKHHKNEAEHIIKEYEVKNDHWLAVNASSHYRKACEPKSAISILSKIKLDSITNKKLKSAICTTHGGALRDIAEWTNAISLGETAFSFTPDNFRPCTLLGAIYMETSHFELGQEWYRKAIDRGFSEKSVDDEIKSIFKKADENQKEALRNYLLKLDGHRYRWVNDKKL</sequence>
<feature type="coiled-coil region" evidence="1">
    <location>
        <begin position="72"/>
        <end position="123"/>
    </location>
</feature>
<evidence type="ECO:0000256" key="1">
    <source>
        <dbReference type="SAM" id="Coils"/>
    </source>
</evidence>
<accession>A0ABP8Q0H2</accession>
<keyword evidence="1" id="KW-0175">Coiled coil</keyword>
<dbReference type="RefSeq" id="WP_345010779.1">
    <property type="nucleotide sequence ID" value="NZ_BAABFC010000007.1"/>
</dbReference>
<gene>
    <name evidence="2" type="ORF">GCM10023095_10530</name>
</gene>
<comment type="caution">
    <text evidence="2">The sequence shown here is derived from an EMBL/GenBank/DDBJ whole genome shotgun (WGS) entry which is preliminary data.</text>
</comment>
<dbReference type="EMBL" id="BAABFC010000007">
    <property type="protein sequence ID" value="GAA4496095.1"/>
    <property type="molecule type" value="Genomic_DNA"/>
</dbReference>
<reference evidence="3" key="1">
    <citation type="journal article" date="2019" name="Int. J. Syst. Evol. Microbiol.">
        <title>The Global Catalogue of Microorganisms (GCM) 10K type strain sequencing project: providing services to taxonomists for standard genome sequencing and annotation.</title>
        <authorList>
            <consortium name="The Broad Institute Genomics Platform"/>
            <consortium name="The Broad Institute Genome Sequencing Center for Infectious Disease"/>
            <person name="Wu L."/>
            <person name="Ma J."/>
        </authorList>
    </citation>
    <scope>NUCLEOTIDE SEQUENCE [LARGE SCALE GENOMIC DNA]</scope>
    <source>
        <strain evidence="3">JCM 32226</strain>
    </source>
</reference>
<dbReference type="InterPro" id="IPR011990">
    <property type="entry name" value="TPR-like_helical_dom_sf"/>
</dbReference>
<organism evidence="2 3">
    <name type="scientific">Pseudaeromonas paramecii</name>
    <dbReference type="NCBI Taxonomy" id="2138166"/>
    <lineage>
        <taxon>Bacteria</taxon>
        <taxon>Pseudomonadati</taxon>
        <taxon>Pseudomonadota</taxon>
        <taxon>Gammaproteobacteria</taxon>
        <taxon>Aeromonadales</taxon>
        <taxon>Aeromonadaceae</taxon>
        <taxon>Pseudaeromonas</taxon>
    </lineage>
</organism>
<dbReference type="SUPFAM" id="SSF48452">
    <property type="entry name" value="TPR-like"/>
    <property type="match status" value="1"/>
</dbReference>
<evidence type="ECO:0000313" key="2">
    <source>
        <dbReference type="EMBL" id="GAA4496095.1"/>
    </source>
</evidence>
<protein>
    <submittedName>
        <fullName evidence="2">Uncharacterized protein</fullName>
    </submittedName>
</protein>
<dbReference type="Proteomes" id="UP001501321">
    <property type="component" value="Unassembled WGS sequence"/>
</dbReference>
<name>A0ABP8Q0H2_9GAMM</name>
<keyword evidence="3" id="KW-1185">Reference proteome</keyword>
<proteinExistence type="predicted"/>
<dbReference type="Gene3D" id="1.25.40.10">
    <property type="entry name" value="Tetratricopeptide repeat domain"/>
    <property type="match status" value="1"/>
</dbReference>
<evidence type="ECO:0000313" key="3">
    <source>
        <dbReference type="Proteomes" id="UP001501321"/>
    </source>
</evidence>